<reference evidence="1" key="1">
    <citation type="submission" date="2021-01" db="EMBL/GenBank/DDBJ databases">
        <authorList>
            <consortium name="Genoscope - CEA"/>
            <person name="William W."/>
        </authorList>
    </citation>
    <scope>NUCLEOTIDE SEQUENCE</scope>
</reference>
<organism evidence="1 2">
    <name type="scientific">Paramecium octaurelia</name>
    <dbReference type="NCBI Taxonomy" id="43137"/>
    <lineage>
        <taxon>Eukaryota</taxon>
        <taxon>Sar</taxon>
        <taxon>Alveolata</taxon>
        <taxon>Ciliophora</taxon>
        <taxon>Intramacronucleata</taxon>
        <taxon>Oligohymenophorea</taxon>
        <taxon>Peniculida</taxon>
        <taxon>Parameciidae</taxon>
        <taxon>Paramecium</taxon>
    </lineage>
</organism>
<proteinExistence type="predicted"/>
<evidence type="ECO:0000313" key="2">
    <source>
        <dbReference type="Proteomes" id="UP000683925"/>
    </source>
</evidence>
<dbReference type="AlphaFoldDB" id="A0A8S1W3Z6"/>
<dbReference type="EMBL" id="CAJJDP010000083">
    <property type="protein sequence ID" value="CAD8184704.1"/>
    <property type="molecule type" value="Genomic_DNA"/>
</dbReference>
<keyword evidence="2" id="KW-1185">Reference proteome</keyword>
<evidence type="ECO:0000313" key="1">
    <source>
        <dbReference type="EMBL" id="CAD8184704.1"/>
    </source>
</evidence>
<dbReference type="Proteomes" id="UP000683925">
    <property type="component" value="Unassembled WGS sequence"/>
</dbReference>
<comment type="caution">
    <text evidence="1">The sequence shown here is derived from an EMBL/GenBank/DDBJ whole genome shotgun (WGS) entry which is preliminary data.</text>
</comment>
<protein>
    <submittedName>
        <fullName evidence="1">Uncharacterized protein</fullName>
    </submittedName>
</protein>
<sequence length="222" mass="26101">MRDDFQKVLQQLETNIYNKAQKSENITWKQDEQSITQNIGNHPQKNKQYNLQYQKELREKANTRMQKLKARFALPKTNVCDIILLLATPTTTLSMQDIIIAQNLFSSLTRFCIIHQYRFVLPIQIKRSKRHLKLGIINFVVFNFCQLRYLPQFTQLRISSAMNSAQDIRDSYSNTEATISTCSQKLPYTLKTLLSVFKQFCCQQSSKYFMIQHLNCLEKVDV</sequence>
<name>A0A8S1W3Z6_PAROT</name>
<accession>A0A8S1W3Z6</accession>
<gene>
    <name evidence="1" type="ORF">POCTA_138.1.T0840010</name>
</gene>